<dbReference type="PANTHER" id="PTHR11082">
    <property type="entry name" value="TRNA-DIHYDROURIDINE SYNTHASE"/>
    <property type="match status" value="1"/>
</dbReference>
<keyword evidence="4 9" id="KW-0288">FMN</keyword>
<evidence type="ECO:0000256" key="4">
    <source>
        <dbReference type="ARBA" id="ARBA00022643"/>
    </source>
</evidence>
<dbReference type="Proteomes" id="UP001574673">
    <property type="component" value="Unassembled WGS sequence"/>
</dbReference>
<feature type="site" description="Interacts with tRNA; defines subfamily-specific binding signature" evidence="9">
    <location>
        <position position="37"/>
    </location>
</feature>
<dbReference type="InterPro" id="IPR013785">
    <property type="entry name" value="Aldolase_TIM"/>
</dbReference>
<feature type="binding site" evidence="9">
    <location>
        <position position="70"/>
    </location>
    <ligand>
        <name>FMN</name>
        <dbReference type="ChEBI" id="CHEBI:58210"/>
    </ligand>
</feature>
<keyword evidence="6 9" id="KW-0521">NADP</keyword>
<feature type="binding site" evidence="9">
    <location>
        <begin position="201"/>
        <end position="203"/>
    </location>
    <ligand>
        <name>FMN</name>
        <dbReference type="ChEBI" id="CHEBI:58210"/>
    </ligand>
</feature>
<comment type="caution">
    <text evidence="12">The sequence shown here is derived from an EMBL/GenBank/DDBJ whole genome shotgun (WGS) entry which is preliminary data.</text>
</comment>
<evidence type="ECO:0000256" key="8">
    <source>
        <dbReference type="ARBA" id="ARBA00023002"/>
    </source>
</evidence>
<evidence type="ECO:0000256" key="10">
    <source>
        <dbReference type="PIRNR" id="PIRNR006621"/>
    </source>
</evidence>
<evidence type="ECO:0000256" key="5">
    <source>
        <dbReference type="ARBA" id="ARBA00022694"/>
    </source>
</evidence>
<feature type="site" description="Interacts with tRNA; defines subfamily-specific binding signature" evidence="9">
    <location>
        <position position="300"/>
    </location>
</feature>
<evidence type="ECO:0000256" key="2">
    <source>
        <dbReference type="ARBA" id="ARBA00022555"/>
    </source>
</evidence>
<evidence type="ECO:0000256" key="1">
    <source>
        <dbReference type="ARBA" id="ARBA00001917"/>
    </source>
</evidence>
<dbReference type="SUPFAM" id="SSF51395">
    <property type="entry name" value="FMN-linked oxidoreductases"/>
    <property type="match status" value="1"/>
</dbReference>
<evidence type="ECO:0000256" key="9">
    <source>
        <dbReference type="HAMAP-Rule" id="MF_02043"/>
    </source>
</evidence>
<sequence>MTARVILAPMEGLADWLLRDVLTQVGGYDAAVSEFVRVSGPKMPLRSFRRVSPELDHGGRTPSGVPVDVQLLGSDPDDLADNAAQLARLSPPGIDLNFGCPVPQVNRHGAGAALLDDPARIGRIVAAVRQAVPAVIPVSAKMRLGIRDTARALDCARAIAAGGASHLVVHARTRDAFYRPPAHWEWVAYIREAVAIPVIANGEVWTLDDYLRCRAVTGCSAVMLGRGAVADPFLARRIRAFLDGTPEGACESDSINSTNPTSCANCADCADWAALAPLLAQYWRRLPEKVLPCHAPGRLKMWLKLLCRRFPEAEALYQAVRPLPDAASVTAVLARHHIGEG</sequence>
<comment type="catalytic activity">
    <reaction evidence="9">
        <text>5,6-dihydrouridine(16) in tRNA + NADP(+) = uridine(16) in tRNA + NADPH + H(+)</text>
        <dbReference type="Rhea" id="RHEA:53376"/>
        <dbReference type="Rhea" id="RHEA-COMP:13543"/>
        <dbReference type="Rhea" id="RHEA-COMP:13544"/>
        <dbReference type="ChEBI" id="CHEBI:15378"/>
        <dbReference type="ChEBI" id="CHEBI:57783"/>
        <dbReference type="ChEBI" id="CHEBI:58349"/>
        <dbReference type="ChEBI" id="CHEBI:65315"/>
        <dbReference type="ChEBI" id="CHEBI:74443"/>
    </reaction>
</comment>
<dbReference type="InterPro" id="IPR032886">
    <property type="entry name" value="DusC"/>
</dbReference>
<evidence type="ECO:0000256" key="6">
    <source>
        <dbReference type="ARBA" id="ARBA00022857"/>
    </source>
</evidence>
<dbReference type="GO" id="GO:0016491">
    <property type="term" value="F:oxidoreductase activity"/>
    <property type="evidence" value="ECO:0007669"/>
    <property type="project" value="UniProtKB-KW"/>
</dbReference>
<keyword evidence="7 9" id="KW-0694">RNA-binding</keyword>
<dbReference type="HAMAP" id="MF_02043">
    <property type="entry name" value="DusC_subfam"/>
    <property type="match status" value="1"/>
</dbReference>
<comment type="similarity">
    <text evidence="10">Belongs to the dus family.</text>
</comment>
<keyword evidence="3 9" id="KW-0285">Flavoprotein</keyword>
<dbReference type="InterPro" id="IPR001269">
    <property type="entry name" value="DUS_fam"/>
</dbReference>
<dbReference type="CDD" id="cd02801">
    <property type="entry name" value="DUS_like_FMN"/>
    <property type="match status" value="1"/>
</dbReference>
<dbReference type="EC" id="1.3.1.-" evidence="9"/>
<comment type="similarity">
    <text evidence="9">Belongs to the Dus family. DusC subfamily.</text>
</comment>
<dbReference type="EMBL" id="JBEUWX010000002">
    <property type="protein sequence ID" value="MFA9949954.1"/>
    <property type="molecule type" value="Genomic_DNA"/>
</dbReference>
<dbReference type="Pfam" id="PF01207">
    <property type="entry name" value="Dus"/>
    <property type="match status" value="1"/>
</dbReference>
<feature type="active site" description="Proton donor" evidence="9">
    <location>
        <position position="100"/>
    </location>
</feature>
<dbReference type="Gene3D" id="1.20.225.30">
    <property type="entry name" value="Dihydrouridine synthase, C-terminal recognition domain"/>
    <property type="match status" value="1"/>
</dbReference>
<accession>A0ABV4UE80</accession>
<dbReference type="PROSITE" id="PS01136">
    <property type="entry name" value="UPF0034"/>
    <property type="match status" value="1"/>
</dbReference>
<feature type="site" description="Interacts with tRNA; defines subfamily-specific binding signature" evidence="9">
    <location>
        <position position="298"/>
    </location>
</feature>
<comment type="function">
    <text evidence="9">Catalyzes the synthesis of 5,6-dihydrouridine (D), a modified base found in the D-loop of most tRNAs, via the reduction of the C5-C6 double bond in target uridines. Specifically modifies U16 in tRNAs.</text>
</comment>
<evidence type="ECO:0000259" key="11">
    <source>
        <dbReference type="Pfam" id="PF01207"/>
    </source>
</evidence>
<feature type="site" description="Interacts with tRNA" evidence="9">
    <location>
        <position position="97"/>
    </location>
</feature>
<evidence type="ECO:0000256" key="7">
    <source>
        <dbReference type="ARBA" id="ARBA00022884"/>
    </source>
</evidence>
<comment type="caution">
    <text evidence="9">Lacks conserved residue(s) required for the propagation of feature annotation.</text>
</comment>
<gene>
    <name evidence="9" type="primary">dusC</name>
    <name evidence="12" type="ORF">ABCS64_06425</name>
</gene>
<protein>
    <recommendedName>
        <fullName evidence="9">tRNA-dihydrouridine(16) synthase</fullName>
        <ecNumber evidence="9">1.3.1.-</ecNumber>
    </recommendedName>
    <alternativeName>
        <fullName evidence="9">U16-specific dihydrouridine synthase</fullName>
        <shortName evidence="9">U16-specific Dus</shortName>
    </alternativeName>
    <alternativeName>
        <fullName evidence="9">tRNA-dihydrouridine synthase C</fullName>
    </alternativeName>
</protein>
<keyword evidence="8 9" id="KW-0560">Oxidoreductase</keyword>
<keyword evidence="5 9" id="KW-0819">tRNA processing</keyword>
<dbReference type="InterPro" id="IPR018517">
    <property type="entry name" value="tRNA_hU_synthase_CS"/>
</dbReference>
<name>A0ABV4UE80_9RHOO</name>
<feature type="binding site" evidence="9">
    <location>
        <position position="141"/>
    </location>
    <ligand>
        <name>FMN</name>
        <dbReference type="ChEBI" id="CHEBI:58210"/>
    </ligand>
</feature>
<comment type="cofactor">
    <cofactor evidence="1 9 10">
        <name>FMN</name>
        <dbReference type="ChEBI" id="CHEBI:58210"/>
    </cofactor>
</comment>
<dbReference type="RefSeq" id="WP_418891047.1">
    <property type="nucleotide sequence ID" value="NZ_JBEUWX010000002.1"/>
</dbReference>
<dbReference type="PANTHER" id="PTHR11082:SF26">
    <property type="entry name" value="TRNA-DIHYDROURIDINE(16) SYNTHASE"/>
    <property type="match status" value="1"/>
</dbReference>
<feature type="domain" description="DUS-like FMN-binding" evidence="11">
    <location>
        <begin position="6"/>
        <end position="245"/>
    </location>
</feature>
<keyword evidence="2 9" id="KW-0820">tRNA-binding</keyword>
<dbReference type="Gene3D" id="3.20.20.70">
    <property type="entry name" value="Aldolase class I"/>
    <property type="match status" value="1"/>
</dbReference>
<organism evidence="12 13">
    <name type="scientific">Dentiradicibacter hellwigii</name>
    <dbReference type="NCBI Taxonomy" id="3149053"/>
    <lineage>
        <taxon>Bacteria</taxon>
        <taxon>Pseudomonadati</taxon>
        <taxon>Pseudomonadota</taxon>
        <taxon>Betaproteobacteria</taxon>
        <taxon>Rhodocyclales</taxon>
        <taxon>Rhodocyclaceae</taxon>
        <taxon>Dentiradicibacter</taxon>
    </lineage>
</organism>
<comment type="catalytic activity">
    <reaction evidence="9">
        <text>5,6-dihydrouridine(16) in tRNA + NAD(+) = uridine(16) in tRNA + NADH + H(+)</text>
        <dbReference type="Rhea" id="RHEA:53380"/>
        <dbReference type="Rhea" id="RHEA-COMP:13543"/>
        <dbReference type="Rhea" id="RHEA-COMP:13544"/>
        <dbReference type="ChEBI" id="CHEBI:15378"/>
        <dbReference type="ChEBI" id="CHEBI:57540"/>
        <dbReference type="ChEBI" id="CHEBI:57945"/>
        <dbReference type="ChEBI" id="CHEBI:65315"/>
        <dbReference type="ChEBI" id="CHEBI:74443"/>
    </reaction>
</comment>
<keyword evidence="13" id="KW-1185">Reference proteome</keyword>
<reference evidence="13" key="1">
    <citation type="submission" date="2024-06" db="EMBL/GenBank/DDBJ databases">
        <title>Radixoralia hellwigii gen. nov., sp nov., isolated from a root canal in the human oral cavity.</title>
        <authorList>
            <person name="Bartsch S."/>
            <person name="Wittmer A."/>
            <person name="Schulz A.-K."/>
            <person name="Neumann-Schaal M."/>
            <person name="Wolf J."/>
            <person name="Gronow S."/>
            <person name="Tennert C."/>
            <person name="Haecker G."/>
            <person name="Cieplik F."/>
            <person name="Al-Ahmad A."/>
        </authorList>
    </citation>
    <scope>NUCLEOTIDE SEQUENCE [LARGE SCALE GENOMIC DNA]</scope>
    <source>
        <strain evidence="13">Wk13</strain>
    </source>
</reference>
<feature type="site" description="Interacts with tRNA; defines subfamily-specific binding signature" evidence="9">
    <location>
        <position position="321"/>
    </location>
</feature>
<feature type="site" description="Interacts with tRNA" evidence="9">
    <location>
        <position position="178"/>
    </location>
</feature>
<evidence type="ECO:0000313" key="12">
    <source>
        <dbReference type="EMBL" id="MFA9949954.1"/>
    </source>
</evidence>
<dbReference type="InterPro" id="IPR042270">
    <property type="entry name" value="DusC_C"/>
</dbReference>
<evidence type="ECO:0000256" key="3">
    <source>
        <dbReference type="ARBA" id="ARBA00022630"/>
    </source>
</evidence>
<dbReference type="InterPro" id="IPR035587">
    <property type="entry name" value="DUS-like_FMN-bd"/>
</dbReference>
<proteinExistence type="inferred from homology"/>
<feature type="binding site" evidence="9">
    <location>
        <begin position="225"/>
        <end position="226"/>
    </location>
    <ligand>
        <name>FMN</name>
        <dbReference type="ChEBI" id="CHEBI:58210"/>
    </ligand>
</feature>
<dbReference type="PIRSF" id="PIRSF006621">
    <property type="entry name" value="Dus"/>
    <property type="match status" value="1"/>
</dbReference>
<evidence type="ECO:0000313" key="13">
    <source>
        <dbReference type="Proteomes" id="UP001574673"/>
    </source>
</evidence>